<dbReference type="AlphaFoldDB" id="A0A843YTN9"/>
<proteinExistence type="predicted"/>
<comment type="caution">
    <text evidence="2">The sequence shown here is derived from an EMBL/GenBank/DDBJ whole genome shotgun (WGS) entry which is preliminary data.</text>
</comment>
<protein>
    <submittedName>
        <fullName evidence="2">NUDIX domain-containing protein</fullName>
    </submittedName>
</protein>
<evidence type="ECO:0000313" key="3">
    <source>
        <dbReference type="Proteomes" id="UP000451565"/>
    </source>
</evidence>
<feature type="domain" description="Nudix hydrolase" evidence="1">
    <location>
        <begin position="46"/>
        <end position="192"/>
    </location>
</feature>
<dbReference type="Gene3D" id="3.90.79.10">
    <property type="entry name" value="Nucleoside Triphosphate Pyrophosphohydrolase"/>
    <property type="match status" value="1"/>
</dbReference>
<dbReference type="OrthoDB" id="5511555at2"/>
<reference evidence="2 3" key="1">
    <citation type="submission" date="2019-10" db="EMBL/GenBank/DDBJ databases">
        <title>Glaciimonas soli sp. nov., a psychrophilic bacterium isolated from the forest soil of a high elevation mountain in Taiwan.</title>
        <authorList>
            <person name="Wang L.-T."/>
            <person name="Shieh W.Y."/>
        </authorList>
    </citation>
    <scope>NUCLEOTIDE SEQUENCE [LARGE SCALE GENOMIC DNA]</scope>
    <source>
        <strain evidence="2 3">GS1</strain>
    </source>
</reference>
<name>A0A843YTN9_9BURK</name>
<dbReference type="CDD" id="cd03674">
    <property type="entry name" value="NUDIX_Hydrolase"/>
    <property type="match status" value="1"/>
</dbReference>
<gene>
    <name evidence="2" type="ORF">GEV47_10255</name>
</gene>
<dbReference type="EMBL" id="WINI01000004">
    <property type="protein sequence ID" value="MQR01064.1"/>
    <property type="molecule type" value="Genomic_DNA"/>
</dbReference>
<dbReference type="GO" id="GO:0003824">
    <property type="term" value="F:catalytic activity"/>
    <property type="evidence" value="ECO:0007669"/>
    <property type="project" value="UniProtKB-ARBA"/>
</dbReference>
<dbReference type="Pfam" id="PF00293">
    <property type="entry name" value="NUDIX"/>
    <property type="match status" value="1"/>
</dbReference>
<accession>A0A843YTN9</accession>
<evidence type="ECO:0000259" key="1">
    <source>
        <dbReference type="PROSITE" id="PS51462"/>
    </source>
</evidence>
<dbReference type="Proteomes" id="UP000451565">
    <property type="component" value="Unassembled WGS sequence"/>
</dbReference>
<dbReference type="InterPro" id="IPR000086">
    <property type="entry name" value="NUDIX_hydrolase_dom"/>
</dbReference>
<dbReference type="RefSeq" id="WP_153234662.1">
    <property type="nucleotide sequence ID" value="NZ_WINI01000004.1"/>
</dbReference>
<sequence>MTLRKQAEQEFARYLQHFPAEKEGLTALASQLETDTADVVDRKNMRGHITTSAFVIDLAASPTPLALLIHHKLYALWLQPGGHYEGTVPLWQSALRETEEETGAQNVQLHPWFDLHKAPFDIDSHAIAAQPKKNEGPHIHHDFVYLLTADSTLPLTAQEEEVFDAKWFPLSELGNHNDVRFKRILHKMRQQNIVT</sequence>
<dbReference type="PROSITE" id="PS51462">
    <property type="entry name" value="NUDIX"/>
    <property type="match status" value="1"/>
</dbReference>
<organism evidence="2 3">
    <name type="scientific">Glaciimonas soli</name>
    <dbReference type="NCBI Taxonomy" id="2590999"/>
    <lineage>
        <taxon>Bacteria</taxon>
        <taxon>Pseudomonadati</taxon>
        <taxon>Pseudomonadota</taxon>
        <taxon>Betaproteobacteria</taxon>
        <taxon>Burkholderiales</taxon>
        <taxon>Oxalobacteraceae</taxon>
        <taxon>Glaciimonas</taxon>
    </lineage>
</organism>
<dbReference type="SUPFAM" id="SSF55811">
    <property type="entry name" value="Nudix"/>
    <property type="match status" value="1"/>
</dbReference>
<keyword evidence="3" id="KW-1185">Reference proteome</keyword>
<dbReference type="InterPro" id="IPR015797">
    <property type="entry name" value="NUDIX_hydrolase-like_dom_sf"/>
</dbReference>
<evidence type="ECO:0000313" key="2">
    <source>
        <dbReference type="EMBL" id="MQR01064.1"/>
    </source>
</evidence>